<accession>A0A8J8WEV5</accession>
<reference evidence="2" key="1">
    <citation type="submission" date="2020-07" db="EMBL/GenBank/DDBJ databases">
        <title>The High-quality genome of the commercially important snow crab, Chionoecetes opilio.</title>
        <authorList>
            <person name="Jeong J.-H."/>
            <person name="Ryu S."/>
        </authorList>
    </citation>
    <scope>NUCLEOTIDE SEQUENCE</scope>
    <source>
        <strain evidence="2">MADBK_172401_WGS</strain>
        <tissue evidence="2">Digestive gland</tissue>
    </source>
</reference>
<evidence type="ECO:0000313" key="3">
    <source>
        <dbReference type="Proteomes" id="UP000770661"/>
    </source>
</evidence>
<dbReference type="EMBL" id="JACEEZ010025665">
    <property type="protein sequence ID" value="KAG0698667.1"/>
    <property type="molecule type" value="Genomic_DNA"/>
</dbReference>
<dbReference type="Proteomes" id="UP000770661">
    <property type="component" value="Unassembled WGS sequence"/>
</dbReference>
<organism evidence="2 3">
    <name type="scientific">Chionoecetes opilio</name>
    <name type="common">Atlantic snow crab</name>
    <name type="synonym">Cancer opilio</name>
    <dbReference type="NCBI Taxonomy" id="41210"/>
    <lineage>
        <taxon>Eukaryota</taxon>
        <taxon>Metazoa</taxon>
        <taxon>Ecdysozoa</taxon>
        <taxon>Arthropoda</taxon>
        <taxon>Crustacea</taxon>
        <taxon>Multicrustacea</taxon>
        <taxon>Malacostraca</taxon>
        <taxon>Eumalacostraca</taxon>
        <taxon>Eucarida</taxon>
        <taxon>Decapoda</taxon>
        <taxon>Pleocyemata</taxon>
        <taxon>Brachyura</taxon>
        <taxon>Eubrachyura</taxon>
        <taxon>Majoidea</taxon>
        <taxon>Majidae</taxon>
        <taxon>Chionoecetes</taxon>
    </lineage>
</organism>
<sequence length="166" mass="16859">MQQIHAPPSSPSAVGASDTGTQAGVHGVGGPRAGRRSVQSTSASLEAPPSHGGGVPPSRTDPGTAGAQHFVRGPRRGLRGRPLASYSRCWQVASSMAPAHHTTGCKILAHAARGHKLGQRVGVPGRGAWRVGARTVVVQNDGVDERAGSGAAVQGAVPRPHTVSSW</sequence>
<proteinExistence type="predicted"/>
<comment type="caution">
    <text evidence="2">The sequence shown here is derived from an EMBL/GenBank/DDBJ whole genome shotgun (WGS) entry which is preliminary data.</text>
</comment>
<keyword evidence="3" id="KW-1185">Reference proteome</keyword>
<evidence type="ECO:0000313" key="2">
    <source>
        <dbReference type="EMBL" id="KAG0698667.1"/>
    </source>
</evidence>
<evidence type="ECO:0000256" key="1">
    <source>
        <dbReference type="SAM" id="MobiDB-lite"/>
    </source>
</evidence>
<gene>
    <name evidence="2" type="ORF">GWK47_026006</name>
</gene>
<dbReference type="AlphaFoldDB" id="A0A8J8WEV5"/>
<name>A0A8J8WEV5_CHIOP</name>
<protein>
    <submittedName>
        <fullName evidence="2">Uncharacterized protein</fullName>
    </submittedName>
</protein>
<feature type="region of interest" description="Disordered" evidence="1">
    <location>
        <begin position="1"/>
        <end position="82"/>
    </location>
</feature>